<sequence length="139" mass="15526">MNIHRNAIQSLTCPYLSRVDLCTARNVPVPKHLNDLVVEEGHEEERSEVEKEDNKQLVYFGVVIIPGIGAVGEVVCVNTKLRASPRVHDQGIWEHQKQRAQPDDHNGLLSAAGRALELKRMANGIPPVDRDEGERQHGN</sequence>
<evidence type="ECO:0000313" key="2">
    <source>
        <dbReference type="Proteomes" id="UP000887013"/>
    </source>
</evidence>
<proteinExistence type="predicted"/>
<evidence type="ECO:0000313" key="1">
    <source>
        <dbReference type="EMBL" id="GFU47374.1"/>
    </source>
</evidence>
<dbReference type="EMBL" id="BMAW01037198">
    <property type="protein sequence ID" value="GFU47374.1"/>
    <property type="molecule type" value="Genomic_DNA"/>
</dbReference>
<keyword evidence="2" id="KW-1185">Reference proteome</keyword>
<gene>
    <name evidence="1" type="primary">AVEN_170406_1</name>
    <name evidence="1" type="ORF">NPIL_156241</name>
</gene>
<comment type="caution">
    <text evidence="1">The sequence shown here is derived from an EMBL/GenBank/DDBJ whole genome shotgun (WGS) entry which is preliminary data.</text>
</comment>
<dbReference type="AlphaFoldDB" id="A0A8X6R052"/>
<name>A0A8X6R052_NEPPI</name>
<accession>A0A8X6R052</accession>
<dbReference type="Proteomes" id="UP000887013">
    <property type="component" value="Unassembled WGS sequence"/>
</dbReference>
<organism evidence="1 2">
    <name type="scientific">Nephila pilipes</name>
    <name type="common">Giant wood spider</name>
    <name type="synonym">Nephila maculata</name>
    <dbReference type="NCBI Taxonomy" id="299642"/>
    <lineage>
        <taxon>Eukaryota</taxon>
        <taxon>Metazoa</taxon>
        <taxon>Ecdysozoa</taxon>
        <taxon>Arthropoda</taxon>
        <taxon>Chelicerata</taxon>
        <taxon>Arachnida</taxon>
        <taxon>Araneae</taxon>
        <taxon>Araneomorphae</taxon>
        <taxon>Entelegynae</taxon>
        <taxon>Araneoidea</taxon>
        <taxon>Nephilidae</taxon>
        <taxon>Nephila</taxon>
    </lineage>
</organism>
<reference evidence="1" key="1">
    <citation type="submission" date="2020-08" db="EMBL/GenBank/DDBJ databases">
        <title>Multicomponent nature underlies the extraordinary mechanical properties of spider dragline silk.</title>
        <authorList>
            <person name="Kono N."/>
            <person name="Nakamura H."/>
            <person name="Mori M."/>
            <person name="Yoshida Y."/>
            <person name="Ohtoshi R."/>
            <person name="Malay A.D."/>
            <person name="Moran D.A.P."/>
            <person name="Tomita M."/>
            <person name="Numata K."/>
            <person name="Arakawa K."/>
        </authorList>
    </citation>
    <scope>NUCLEOTIDE SEQUENCE</scope>
</reference>
<protein>
    <submittedName>
        <fullName evidence="1">Uncharacterized protein</fullName>
    </submittedName>
</protein>